<protein>
    <submittedName>
        <fullName evidence="2">Uncharacterized protein</fullName>
    </submittedName>
</protein>
<evidence type="ECO:0000256" key="1">
    <source>
        <dbReference type="SAM" id="MobiDB-lite"/>
    </source>
</evidence>
<sequence>MTSRRPASSHLPRSKGAERENARPKGAAILAVGMTPEQAGSVTSRLFGALGAEIVTAPFEDLENVRLSDVIAVVSPVVSAAFDAVDVAQRLALLGFTGHYVAYAPTLPDRELVRQEVREAAPDLAFEIIETGRGPYLAAS</sequence>
<feature type="region of interest" description="Disordered" evidence="1">
    <location>
        <begin position="1"/>
        <end position="23"/>
    </location>
</feature>
<accession>A0A0M7BGJ5</accession>
<proteinExistence type="predicted"/>
<reference evidence="2 3" key="1">
    <citation type="submission" date="2015-09" db="EMBL/GenBank/DDBJ databases">
        <authorList>
            <person name="Jackson K.R."/>
            <person name="Lunt B.L."/>
            <person name="Fisher J.N.B."/>
            <person name="Gardner A.V."/>
            <person name="Bailey M.E."/>
            <person name="Deus L.M."/>
            <person name="Earl A.S."/>
            <person name="Gibby P.D."/>
            <person name="Hartmann K.A."/>
            <person name="Liu J.E."/>
            <person name="Manci A.M."/>
            <person name="Nielsen D.A."/>
            <person name="Solomon M.B."/>
            <person name="Breakwell D.P."/>
            <person name="Burnett S.H."/>
            <person name="Grose J.H."/>
        </authorList>
    </citation>
    <scope>NUCLEOTIDE SEQUENCE [LARGE SCALE GENOMIC DNA]</scope>
    <source>
        <strain evidence="2 3">CECT 7799</strain>
    </source>
</reference>
<dbReference type="OrthoDB" id="7864872at2"/>
<dbReference type="Proteomes" id="UP000049455">
    <property type="component" value="Unassembled WGS sequence"/>
</dbReference>
<keyword evidence="3" id="KW-1185">Reference proteome</keyword>
<dbReference type="RefSeq" id="WP_055664509.1">
    <property type="nucleotide sequence ID" value="NZ_CYPR01000207.1"/>
</dbReference>
<dbReference type="EMBL" id="CYPR01000207">
    <property type="protein sequence ID" value="CUH40466.1"/>
    <property type="molecule type" value="Genomic_DNA"/>
</dbReference>
<gene>
    <name evidence="2" type="ORF">JSE7799_03198</name>
</gene>
<dbReference type="AlphaFoldDB" id="A0A0M7BGJ5"/>
<name>A0A0M7BGJ5_9RHOB</name>
<organism evidence="2 3">
    <name type="scientific">Jannaschia seosinensis</name>
    <dbReference type="NCBI Taxonomy" id="313367"/>
    <lineage>
        <taxon>Bacteria</taxon>
        <taxon>Pseudomonadati</taxon>
        <taxon>Pseudomonadota</taxon>
        <taxon>Alphaproteobacteria</taxon>
        <taxon>Rhodobacterales</taxon>
        <taxon>Roseobacteraceae</taxon>
        <taxon>Jannaschia</taxon>
    </lineage>
</organism>
<evidence type="ECO:0000313" key="2">
    <source>
        <dbReference type="EMBL" id="CUH40466.1"/>
    </source>
</evidence>
<evidence type="ECO:0000313" key="3">
    <source>
        <dbReference type="Proteomes" id="UP000049455"/>
    </source>
</evidence>